<gene>
    <name evidence="1" type="ORF">CASFOL_042517</name>
</gene>
<keyword evidence="2" id="KW-1185">Reference proteome</keyword>
<evidence type="ECO:0000313" key="2">
    <source>
        <dbReference type="Proteomes" id="UP001632038"/>
    </source>
</evidence>
<comment type="caution">
    <text evidence="1">The sequence shown here is derived from an EMBL/GenBank/DDBJ whole genome shotgun (WGS) entry which is preliminary data.</text>
</comment>
<evidence type="ECO:0000313" key="1">
    <source>
        <dbReference type="EMBL" id="KAL3614443.1"/>
    </source>
</evidence>
<organism evidence="1 2">
    <name type="scientific">Castilleja foliolosa</name>
    <dbReference type="NCBI Taxonomy" id="1961234"/>
    <lineage>
        <taxon>Eukaryota</taxon>
        <taxon>Viridiplantae</taxon>
        <taxon>Streptophyta</taxon>
        <taxon>Embryophyta</taxon>
        <taxon>Tracheophyta</taxon>
        <taxon>Spermatophyta</taxon>
        <taxon>Magnoliopsida</taxon>
        <taxon>eudicotyledons</taxon>
        <taxon>Gunneridae</taxon>
        <taxon>Pentapetalae</taxon>
        <taxon>asterids</taxon>
        <taxon>lamiids</taxon>
        <taxon>Lamiales</taxon>
        <taxon>Orobanchaceae</taxon>
        <taxon>Pedicularideae</taxon>
        <taxon>Castillejinae</taxon>
        <taxon>Castilleja</taxon>
    </lineage>
</organism>
<name>A0ABD3BAQ0_9LAMI</name>
<reference evidence="2" key="1">
    <citation type="journal article" date="2024" name="IScience">
        <title>Strigolactones Initiate the Formation of Haustorium-like Structures in Castilleja.</title>
        <authorList>
            <person name="Buerger M."/>
            <person name="Peterson D."/>
            <person name="Chory J."/>
        </authorList>
    </citation>
    <scope>NUCLEOTIDE SEQUENCE [LARGE SCALE GENOMIC DNA]</scope>
</reference>
<dbReference type="AlphaFoldDB" id="A0ABD3BAQ0"/>
<sequence>MLPKPESPVSDSDSNPQTQIQTLLEPFSKEQLALVTDLSLSLPQLPL</sequence>
<dbReference type="Proteomes" id="UP001632038">
    <property type="component" value="Unassembled WGS sequence"/>
</dbReference>
<protein>
    <submittedName>
        <fullName evidence="1">Uncharacterized protein</fullName>
    </submittedName>
</protein>
<dbReference type="EMBL" id="JAVIJP010000107">
    <property type="protein sequence ID" value="KAL3614443.1"/>
    <property type="molecule type" value="Genomic_DNA"/>
</dbReference>
<proteinExistence type="predicted"/>
<accession>A0ABD3BAQ0</accession>